<proteinExistence type="predicted"/>
<reference evidence="2 4" key="1">
    <citation type="journal article" date="2011" name="Nature">
        <title>The Medicago genome provides insight into the evolution of rhizobial symbioses.</title>
        <authorList>
            <person name="Young N.D."/>
            <person name="Debelle F."/>
            <person name="Oldroyd G.E."/>
            <person name="Geurts R."/>
            <person name="Cannon S.B."/>
            <person name="Udvardi M.K."/>
            <person name="Benedito V.A."/>
            <person name="Mayer K.F."/>
            <person name="Gouzy J."/>
            <person name="Schoof H."/>
            <person name="Van de Peer Y."/>
            <person name="Proost S."/>
            <person name="Cook D.R."/>
            <person name="Meyers B.C."/>
            <person name="Spannagl M."/>
            <person name="Cheung F."/>
            <person name="De Mita S."/>
            <person name="Krishnakumar V."/>
            <person name="Gundlach H."/>
            <person name="Zhou S."/>
            <person name="Mudge J."/>
            <person name="Bharti A.K."/>
            <person name="Murray J.D."/>
            <person name="Naoumkina M.A."/>
            <person name="Rosen B."/>
            <person name="Silverstein K.A."/>
            <person name="Tang H."/>
            <person name="Rombauts S."/>
            <person name="Zhao P.X."/>
            <person name="Zhou P."/>
            <person name="Barbe V."/>
            <person name="Bardou P."/>
            <person name="Bechner M."/>
            <person name="Bellec A."/>
            <person name="Berger A."/>
            <person name="Berges H."/>
            <person name="Bidwell S."/>
            <person name="Bisseling T."/>
            <person name="Choisne N."/>
            <person name="Couloux A."/>
            <person name="Denny R."/>
            <person name="Deshpande S."/>
            <person name="Dai X."/>
            <person name="Doyle J.J."/>
            <person name="Dudez A.M."/>
            <person name="Farmer A.D."/>
            <person name="Fouteau S."/>
            <person name="Franken C."/>
            <person name="Gibelin C."/>
            <person name="Gish J."/>
            <person name="Goldstein S."/>
            <person name="Gonzalez A.J."/>
            <person name="Green P.J."/>
            <person name="Hallab A."/>
            <person name="Hartog M."/>
            <person name="Hua A."/>
            <person name="Humphray S.J."/>
            <person name="Jeong D.H."/>
            <person name="Jing Y."/>
            <person name="Jocker A."/>
            <person name="Kenton S.M."/>
            <person name="Kim D.J."/>
            <person name="Klee K."/>
            <person name="Lai H."/>
            <person name="Lang C."/>
            <person name="Lin S."/>
            <person name="Macmil S.L."/>
            <person name="Magdelenat G."/>
            <person name="Matthews L."/>
            <person name="McCorrison J."/>
            <person name="Monaghan E.L."/>
            <person name="Mun J.H."/>
            <person name="Najar F.Z."/>
            <person name="Nicholson C."/>
            <person name="Noirot C."/>
            <person name="O'Bleness M."/>
            <person name="Paule C.R."/>
            <person name="Poulain J."/>
            <person name="Prion F."/>
            <person name="Qin B."/>
            <person name="Qu C."/>
            <person name="Retzel E.F."/>
            <person name="Riddle C."/>
            <person name="Sallet E."/>
            <person name="Samain S."/>
            <person name="Samson N."/>
            <person name="Sanders I."/>
            <person name="Saurat O."/>
            <person name="Scarpelli C."/>
            <person name="Schiex T."/>
            <person name="Segurens B."/>
            <person name="Severin A.J."/>
            <person name="Sherrier D.J."/>
            <person name="Shi R."/>
            <person name="Sims S."/>
            <person name="Singer S.R."/>
            <person name="Sinharoy S."/>
            <person name="Sterck L."/>
            <person name="Viollet A."/>
            <person name="Wang B.B."/>
            <person name="Wang K."/>
            <person name="Wang M."/>
            <person name="Wang X."/>
            <person name="Warfsmann J."/>
            <person name="Weissenbach J."/>
            <person name="White D.D."/>
            <person name="White J.D."/>
            <person name="Wiley G.B."/>
            <person name="Wincker P."/>
            <person name="Xing Y."/>
            <person name="Yang L."/>
            <person name="Yao Z."/>
            <person name="Ying F."/>
            <person name="Zhai J."/>
            <person name="Zhou L."/>
            <person name="Zuber A."/>
            <person name="Denarie J."/>
            <person name="Dixon R.A."/>
            <person name="May G.D."/>
            <person name="Schwartz D.C."/>
            <person name="Rogers J."/>
            <person name="Quetier F."/>
            <person name="Town C.D."/>
            <person name="Roe B.A."/>
        </authorList>
    </citation>
    <scope>NUCLEOTIDE SEQUENCE [LARGE SCALE GENOMIC DNA]</scope>
    <source>
        <strain evidence="2">A17</strain>
        <strain evidence="3 4">cv. Jemalong A17</strain>
    </source>
</reference>
<keyword evidence="1" id="KW-0812">Transmembrane</keyword>
<evidence type="ECO:0000313" key="3">
    <source>
        <dbReference type="EnsemblPlants" id="AES89734"/>
    </source>
</evidence>
<keyword evidence="1" id="KW-1133">Transmembrane helix</keyword>
<dbReference type="EnsemblPlants" id="AES89734">
    <property type="protein sequence ID" value="AES89734"/>
    <property type="gene ID" value="MTR_4g079330"/>
</dbReference>
<organism evidence="2 4">
    <name type="scientific">Medicago truncatula</name>
    <name type="common">Barrel medic</name>
    <name type="synonym">Medicago tribuloides</name>
    <dbReference type="NCBI Taxonomy" id="3880"/>
    <lineage>
        <taxon>Eukaryota</taxon>
        <taxon>Viridiplantae</taxon>
        <taxon>Streptophyta</taxon>
        <taxon>Embryophyta</taxon>
        <taxon>Tracheophyta</taxon>
        <taxon>Spermatophyta</taxon>
        <taxon>Magnoliopsida</taxon>
        <taxon>eudicotyledons</taxon>
        <taxon>Gunneridae</taxon>
        <taxon>Pentapetalae</taxon>
        <taxon>rosids</taxon>
        <taxon>fabids</taxon>
        <taxon>Fabales</taxon>
        <taxon>Fabaceae</taxon>
        <taxon>Papilionoideae</taxon>
        <taxon>50 kb inversion clade</taxon>
        <taxon>NPAAA clade</taxon>
        <taxon>Hologalegina</taxon>
        <taxon>IRL clade</taxon>
        <taxon>Trifolieae</taxon>
        <taxon>Medicago</taxon>
    </lineage>
</organism>
<keyword evidence="1" id="KW-0472">Membrane</keyword>
<dbReference type="SUPFAM" id="SSF47923">
    <property type="entry name" value="Ypt/Rab-GAP domain of gyp1p"/>
    <property type="match status" value="1"/>
</dbReference>
<protein>
    <submittedName>
        <fullName evidence="2">Rab-GTPase-TBC domain protein</fullName>
    </submittedName>
</protein>
<sequence length="63" mass="7370">MKLKLIKQNFGMLYRFMVGWTMILVTAGMNDICPPLVILIENEANCFWCFDRAMRRMVGSITH</sequence>
<dbReference type="InterPro" id="IPR035969">
    <property type="entry name" value="Rab-GAP_TBC_sf"/>
</dbReference>
<evidence type="ECO:0000313" key="2">
    <source>
        <dbReference type="EMBL" id="AES89734.1"/>
    </source>
</evidence>
<dbReference type="Gene3D" id="1.10.8.270">
    <property type="entry name" value="putative rabgap domain of human tbc1 domain family member 14 like domains"/>
    <property type="match status" value="1"/>
</dbReference>
<accession>G7JUZ4</accession>
<reference evidence="2 4" key="2">
    <citation type="journal article" date="2014" name="BMC Genomics">
        <title>An improved genome release (version Mt4.0) for the model legume Medicago truncatula.</title>
        <authorList>
            <person name="Tang H."/>
            <person name="Krishnakumar V."/>
            <person name="Bidwell S."/>
            <person name="Rosen B."/>
            <person name="Chan A."/>
            <person name="Zhou S."/>
            <person name="Gentzbittel L."/>
            <person name="Childs K.L."/>
            <person name="Yandell M."/>
            <person name="Gundlach H."/>
            <person name="Mayer K.F."/>
            <person name="Schwartz D.C."/>
            <person name="Town C.D."/>
        </authorList>
    </citation>
    <scope>GENOME REANNOTATION</scope>
    <source>
        <strain evidence="3 4">cv. Jemalong A17</strain>
    </source>
</reference>
<name>G7JUZ4_MEDTR</name>
<dbReference type="Proteomes" id="UP000002051">
    <property type="component" value="Chromosome 4"/>
</dbReference>
<dbReference type="EMBL" id="CM001220">
    <property type="protein sequence ID" value="AES89734.1"/>
    <property type="molecule type" value="Genomic_DNA"/>
</dbReference>
<evidence type="ECO:0000256" key="1">
    <source>
        <dbReference type="SAM" id="Phobius"/>
    </source>
</evidence>
<dbReference type="PaxDb" id="3880-AES89734"/>
<dbReference type="AlphaFoldDB" id="G7JUZ4"/>
<reference evidence="3" key="3">
    <citation type="submission" date="2015-04" db="UniProtKB">
        <authorList>
            <consortium name="EnsemblPlants"/>
        </authorList>
    </citation>
    <scope>IDENTIFICATION</scope>
    <source>
        <strain evidence="3">cv. Jemalong A17</strain>
    </source>
</reference>
<dbReference type="STRING" id="3880.G7JUZ4"/>
<gene>
    <name evidence="2" type="ordered locus">MTR_4g079330</name>
</gene>
<dbReference type="HOGENOM" id="CLU_2889155_0_0_1"/>
<evidence type="ECO:0000313" key="4">
    <source>
        <dbReference type="Proteomes" id="UP000002051"/>
    </source>
</evidence>
<keyword evidence="4" id="KW-1185">Reference proteome</keyword>
<feature type="transmembrane region" description="Helical" evidence="1">
    <location>
        <begin position="12"/>
        <end position="29"/>
    </location>
</feature>